<dbReference type="AlphaFoldDB" id="A0A7C8TU42"/>
<reference evidence="1 2" key="1">
    <citation type="submission" date="2019-03" db="EMBL/GenBank/DDBJ databases">
        <title>Nematode-trapping fungi genome.</title>
        <authorList>
            <person name="Vidal-Diez De Ulzurrun G."/>
        </authorList>
    </citation>
    <scope>NUCLEOTIDE SEQUENCE [LARGE SCALE GENOMIC DNA]</scope>
    <source>
        <strain evidence="1 2">TWF154</strain>
    </source>
</reference>
<protein>
    <submittedName>
        <fullName evidence="1">Uncharacterized protein</fullName>
    </submittedName>
</protein>
<evidence type="ECO:0000313" key="1">
    <source>
        <dbReference type="EMBL" id="TGJ62857.1"/>
    </source>
</evidence>
<accession>A0A7C8TU42</accession>
<sequence>MGLRGFVWPLAGLFIMSVPSSLMFHKARGKKSCLRSLAFWAFAVEPMCPQNLQILAGYFLHAKNSELKYRFSQRVTIVQNRIIRGYDRERLLFTIMLRHLDERFEMHIQGFNRMPKKIHLMAWEALGNNTIRESRLRQKKIVFFSPFC</sequence>
<organism evidence="1 2">
    <name type="scientific">Orbilia oligospora</name>
    <name type="common">Nematode-trapping fungus</name>
    <name type="synonym">Arthrobotrys oligospora</name>
    <dbReference type="NCBI Taxonomy" id="2813651"/>
    <lineage>
        <taxon>Eukaryota</taxon>
        <taxon>Fungi</taxon>
        <taxon>Dikarya</taxon>
        <taxon>Ascomycota</taxon>
        <taxon>Pezizomycotina</taxon>
        <taxon>Orbiliomycetes</taxon>
        <taxon>Orbiliales</taxon>
        <taxon>Orbiliaceae</taxon>
        <taxon>Orbilia</taxon>
    </lineage>
</organism>
<comment type="caution">
    <text evidence="1">The sequence shown here is derived from an EMBL/GenBank/DDBJ whole genome shotgun (WGS) entry which is preliminary data.</text>
</comment>
<dbReference type="Proteomes" id="UP000297595">
    <property type="component" value="Unassembled WGS sequence"/>
</dbReference>
<dbReference type="EMBL" id="SOZJ01000009">
    <property type="protein sequence ID" value="TGJ62857.1"/>
    <property type="molecule type" value="Genomic_DNA"/>
</dbReference>
<gene>
    <name evidence="1" type="ORF">EYR41_012036</name>
</gene>
<proteinExistence type="predicted"/>
<evidence type="ECO:0000313" key="2">
    <source>
        <dbReference type="Proteomes" id="UP000297595"/>
    </source>
</evidence>
<name>A0A7C8TU42_ORBOL</name>